<feature type="chain" id="PRO_5041918295" description="High-affinity nitrate transporter" evidence="2">
    <location>
        <begin position="24"/>
        <end position="328"/>
    </location>
</feature>
<proteinExistence type="predicted"/>
<sequence length="328" mass="37136">MASIRAIFVATLVISCLIASCPAEILFSTLDKTLEVSSSHRQGVLMAGEDQLTFKWSFNKTLSTGTDSTYKTVKLQLCYAPISQKDRAWRKTEDHLKKDKTCQFNIVTMPYKSSNNDYNWTIERDVPTGTYFVRAYVLNSDGHEIGFGQSTDDKKQTLLLNSSTSQGQMLQAGEGQVTITWSLNKSYPTRTDSNYKTVKVKLCYTPISQVDRGWRKSNDNLNRDKTCQFTVVTMPYKLSNNNFTWTIEKNVPTATYFIRAINYFISLLPMEYGQTTDAHNKTNLFQILAISGRHVNLDICAACFSTFSIVSLVGFYFAEKKKAKTSQP</sequence>
<dbReference type="AlphaFoldDB" id="A0AAE1V0L5"/>
<gene>
    <name evidence="3" type="ORF">RND71_029900</name>
</gene>
<dbReference type="GO" id="GO:0005886">
    <property type="term" value="C:plasma membrane"/>
    <property type="evidence" value="ECO:0007669"/>
    <property type="project" value="TreeGrafter"/>
</dbReference>
<accession>A0AAE1V0L5</accession>
<keyword evidence="2" id="KW-0732">Signal</keyword>
<dbReference type="GO" id="GO:0010167">
    <property type="term" value="P:response to nitrate"/>
    <property type="evidence" value="ECO:0007669"/>
    <property type="project" value="InterPro"/>
</dbReference>
<evidence type="ECO:0000256" key="2">
    <source>
        <dbReference type="SAM" id="SignalP"/>
    </source>
</evidence>
<dbReference type="InterPro" id="IPR016605">
    <property type="entry name" value="Transptr_NO3_Nar2"/>
</dbReference>
<name>A0AAE1V0L5_9SOLA</name>
<dbReference type="EMBL" id="JAVYJV010000016">
    <property type="protein sequence ID" value="KAK4350587.1"/>
    <property type="molecule type" value="Genomic_DNA"/>
</dbReference>
<dbReference type="PROSITE" id="PS51257">
    <property type="entry name" value="PROKAR_LIPOPROTEIN"/>
    <property type="match status" value="1"/>
</dbReference>
<dbReference type="PANTHER" id="PTHR34806:SF14">
    <property type="entry name" value="HIGH-AFFINITY NITRATE TRANSPORTER"/>
    <property type="match status" value="1"/>
</dbReference>
<dbReference type="Proteomes" id="UP001291623">
    <property type="component" value="Unassembled WGS sequence"/>
</dbReference>
<dbReference type="GO" id="GO:0015112">
    <property type="term" value="F:nitrate transmembrane transporter activity"/>
    <property type="evidence" value="ECO:0007669"/>
    <property type="project" value="TreeGrafter"/>
</dbReference>
<keyword evidence="1" id="KW-0812">Transmembrane</keyword>
<feature type="transmembrane region" description="Helical" evidence="1">
    <location>
        <begin position="295"/>
        <end position="318"/>
    </location>
</feature>
<protein>
    <recommendedName>
        <fullName evidence="5">High-affinity nitrate transporter</fullName>
    </recommendedName>
</protein>
<keyword evidence="1" id="KW-1133">Transmembrane helix</keyword>
<dbReference type="PANTHER" id="PTHR34806">
    <property type="entry name" value="HIGH-AFFINITY NITRATE TRANSPORTER 3.2"/>
    <property type="match status" value="1"/>
</dbReference>
<dbReference type="Pfam" id="PF16974">
    <property type="entry name" value="NAR2"/>
    <property type="match status" value="1"/>
</dbReference>
<comment type="caution">
    <text evidence="3">The sequence shown here is derived from an EMBL/GenBank/DDBJ whole genome shotgun (WGS) entry which is preliminary data.</text>
</comment>
<organism evidence="3 4">
    <name type="scientific">Anisodus tanguticus</name>
    <dbReference type="NCBI Taxonomy" id="243964"/>
    <lineage>
        <taxon>Eukaryota</taxon>
        <taxon>Viridiplantae</taxon>
        <taxon>Streptophyta</taxon>
        <taxon>Embryophyta</taxon>
        <taxon>Tracheophyta</taxon>
        <taxon>Spermatophyta</taxon>
        <taxon>Magnoliopsida</taxon>
        <taxon>eudicotyledons</taxon>
        <taxon>Gunneridae</taxon>
        <taxon>Pentapetalae</taxon>
        <taxon>asterids</taxon>
        <taxon>lamiids</taxon>
        <taxon>Solanales</taxon>
        <taxon>Solanaceae</taxon>
        <taxon>Solanoideae</taxon>
        <taxon>Hyoscyameae</taxon>
        <taxon>Anisodus</taxon>
    </lineage>
</organism>
<evidence type="ECO:0000256" key="1">
    <source>
        <dbReference type="SAM" id="Phobius"/>
    </source>
</evidence>
<evidence type="ECO:0000313" key="4">
    <source>
        <dbReference type="Proteomes" id="UP001291623"/>
    </source>
</evidence>
<evidence type="ECO:0008006" key="5">
    <source>
        <dbReference type="Google" id="ProtNLM"/>
    </source>
</evidence>
<evidence type="ECO:0000313" key="3">
    <source>
        <dbReference type="EMBL" id="KAK4350587.1"/>
    </source>
</evidence>
<reference evidence="3" key="1">
    <citation type="submission" date="2023-12" db="EMBL/GenBank/DDBJ databases">
        <title>Genome assembly of Anisodus tanguticus.</title>
        <authorList>
            <person name="Wang Y.-J."/>
        </authorList>
    </citation>
    <scope>NUCLEOTIDE SEQUENCE</scope>
    <source>
        <strain evidence="3">KB-2021</strain>
        <tissue evidence="3">Leaf</tissue>
    </source>
</reference>
<keyword evidence="4" id="KW-1185">Reference proteome</keyword>
<keyword evidence="1" id="KW-0472">Membrane</keyword>
<feature type="signal peptide" evidence="2">
    <location>
        <begin position="1"/>
        <end position="23"/>
    </location>
</feature>